<dbReference type="Gene3D" id="3.40.50.300">
    <property type="entry name" value="P-loop containing nucleotide triphosphate hydrolases"/>
    <property type="match status" value="1"/>
</dbReference>
<dbReference type="InterPro" id="IPR027417">
    <property type="entry name" value="P-loop_NTPase"/>
</dbReference>
<reference evidence="2 3" key="1">
    <citation type="submission" date="2024-06" db="EMBL/GenBank/DDBJ databases">
        <title>Lysinibacillus zambalefons sp. nov., a Novel Firmicute Isolated from the Poon Bato Zambales Hyperalkaline Spring.</title>
        <authorList>
            <person name="Aja J.A."/>
            <person name="Lazaro J.E.H."/>
            <person name="Llorin L.D."/>
            <person name="Lim K.R."/>
            <person name="Teodosio J."/>
            <person name="Dalisay D.S."/>
        </authorList>
    </citation>
    <scope>NUCLEOTIDE SEQUENCE [LARGE SCALE GENOMIC DNA]</scope>
    <source>
        <strain evidence="2 3">M3</strain>
    </source>
</reference>
<dbReference type="PANTHER" id="PTHR13696:SF52">
    <property type="entry name" value="PARA FAMILY PROTEIN CT_582"/>
    <property type="match status" value="1"/>
</dbReference>
<evidence type="ECO:0000313" key="2">
    <source>
        <dbReference type="EMBL" id="MEQ6357741.1"/>
    </source>
</evidence>
<gene>
    <name evidence="2" type="ORF">ABNX05_24345</name>
</gene>
<dbReference type="PANTHER" id="PTHR13696">
    <property type="entry name" value="P-LOOP CONTAINING NUCLEOSIDE TRIPHOSPHATE HYDROLASE"/>
    <property type="match status" value="1"/>
</dbReference>
<sequence>MTQVEKRAKVISILNMKGGVGKTTLSCNLALELAQKDYKVLVIDIDPQFNTTQSLFKFYEGNFDSYTEIRKTDNTIRGIFTKKAKSGLVRGEEPEGTEFNPIYNLSHKNDLAIQPMHIIPGDLRLIVDINSTAADRFNSFFKRKNLIHKYDYIIIDCPPTWGQLTSVALSVSNYYLIPTKLDEFSTIGITILSEQLGEKVDGVDGELKCLGVVYMMLQETSSPTGIARRHKNFKESIEEFYEQMSLEVDSNVKEFDTVIYNKPSISSSSVIYRNHKQYPELKVRILDIIDEIEQRILDKVEV</sequence>
<evidence type="ECO:0000313" key="3">
    <source>
        <dbReference type="Proteomes" id="UP001478862"/>
    </source>
</evidence>
<protein>
    <submittedName>
        <fullName evidence="2">AAA family ATPase</fullName>
    </submittedName>
</protein>
<accession>A0ABV1MZ06</accession>
<keyword evidence="3" id="KW-1185">Reference proteome</keyword>
<dbReference type="InterPro" id="IPR025669">
    <property type="entry name" value="AAA_dom"/>
</dbReference>
<evidence type="ECO:0000259" key="1">
    <source>
        <dbReference type="Pfam" id="PF13614"/>
    </source>
</evidence>
<comment type="caution">
    <text evidence="2">The sequence shown here is derived from an EMBL/GenBank/DDBJ whole genome shotgun (WGS) entry which is preliminary data.</text>
</comment>
<name>A0ABV1MZ06_9BACI</name>
<dbReference type="Pfam" id="PF13614">
    <property type="entry name" value="AAA_31"/>
    <property type="match status" value="1"/>
</dbReference>
<dbReference type="CDD" id="cd02042">
    <property type="entry name" value="ParAB_family"/>
    <property type="match status" value="1"/>
</dbReference>
<dbReference type="EMBL" id="JBEGDG010000034">
    <property type="protein sequence ID" value="MEQ6357741.1"/>
    <property type="molecule type" value="Genomic_DNA"/>
</dbReference>
<proteinExistence type="predicted"/>
<dbReference type="RefSeq" id="WP_349662057.1">
    <property type="nucleotide sequence ID" value="NZ_JBEGDG010000034.1"/>
</dbReference>
<dbReference type="SUPFAM" id="SSF52540">
    <property type="entry name" value="P-loop containing nucleoside triphosphate hydrolases"/>
    <property type="match status" value="1"/>
</dbReference>
<organism evidence="2 3">
    <name type="scientific">Lysinibacillus zambalensis</name>
    <dbReference type="NCBI Taxonomy" id="3160866"/>
    <lineage>
        <taxon>Bacteria</taxon>
        <taxon>Bacillati</taxon>
        <taxon>Bacillota</taxon>
        <taxon>Bacilli</taxon>
        <taxon>Bacillales</taxon>
        <taxon>Bacillaceae</taxon>
        <taxon>Lysinibacillus</taxon>
    </lineage>
</organism>
<dbReference type="InterPro" id="IPR050678">
    <property type="entry name" value="DNA_Partitioning_ATPase"/>
</dbReference>
<feature type="domain" description="AAA" evidence="1">
    <location>
        <begin position="8"/>
        <end position="196"/>
    </location>
</feature>
<dbReference type="Proteomes" id="UP001478862">
    <property type="component" value="Unassembled WGS sequence"/>
</dbReference>